<dbReference type="InterPro" id="IPR013525">
    <property type="entry name" value="ABC2_TM"/>
</dbReference>
<evidence type="ECO:0000256" key="4">
    <source>
        <dbReference type="ARBA" id="ARBA00022475"/>
    </source>
</evidence>
<evidence type="ECO:0000256" key="5">
    <source>
        <dbReference type="ARBA" id="ARBA00022692"/>
    </source>
</evidence>
<dbReference type="PANTHER" id="PTHR30413:SF10">
    <property type="entry name" value="CAPSULE POLYSACCHARIDE EXPORT INNER-MEMBRANE PROTEIN CTRC"/>
    <property type="match status" value="1"/>
</dbReference>
<feature type="transmembrane region" description="Helical" evidence="8">
    <location>
        <begin position="117"/>
        <end position="138"/>
    </location>
</feature>
<dbReference type="GO" id="GO:0140359">
    <property type="term" value="F:ABC-type transporter activity"/>
    <property type="evidence" value="ECO:0007669"/>
    <property type="project" value="InterPro"/>
</dbReference>
<evidence type="ECO:0000259" key="9">
    <source>
        <dbReference type="PROSITE" id="PS51012"/>
    </source>
</evidence>
<dbReference type="Pfam" id="PF01061">
    <property type="entry name" value="ABC2_membrane"/>
    <property type="match status" value="1"/>
</dbReference>
<evidence type="ECO:0000256" key="3">
    <source>
        <dbReference type="ARBA" id="ARBA00022448"/>
    </source>
</evidence>
<keyword evidence="4 8" id="KW-1003">Cell membrane</keyword>
<evidence type="ECO:0000256" key="2">
    <source>
        <dbReference type="ARBA" id="ARBA00007783"/>
    </source>
</evidence>
<organism evidence="10 11">
    <name type="scientific">Clostridium beijerinckii</name>
    <name type="common">Clostridium MP</name>
    <dbReference type="NCBI Taxonomy" id="1520"/>
    <lineage>
        <taxon>Bacteria</taxon>
        <taxon>Bacillati</taxon>
        <taxon>Bacillota</taxon>
        <taxon>Clostridia</taxon>
        <taxon>Eubacteriales</taxon>
        <taxon>Clostridiaceae</taxon>
        <taxon>Clostridium</taxon>
    </lineage>
</organism>
<comment type="similarity">
    <text evidence="2 8">Belongs to the ABC-2 integral membrane protein family.</text>
</comment>
<evidence type="ECO:0000256" key="1">
    <source>
        <dbReference type="ARBA" id="ARBA00004651"/>
    </source>
</evidence>
<evidence type="ECO:0000256" key="7">
    <source>
        <dbReference type="ARBA" id="ARBA00023136"/>
    </source>
</evidence>
<feature type="transmembrane region" description="Helical" evidence="8">
    <location>
        <begin position="68"/>
        <end position="96"/>
    </location>
</feature>
<evidence type="ECO:0000313" key="11">
    <source>
        <dbReference type="Proteomes" id="UP000821656"/>
    </source>
</evidence>
<comment type="subcellular location">
    <subcellularLocation>
        <location evidence="1 8">Cell membrane</location>
        <topology evidence="1 8">Multi-pass membrane protein</topology>
    </subcellularLocation>
</comment>
<feature type="domain" description="ABC transmembrane type-2" evidence="9">
    <location>
        <begin position="36"/>
        <end position="259"/>
    </location>
</feature>
<dbReference type="RefSeq" id="WP_077309703.1">
    <property type="nucleotide sequence ID" value="NZ_CP016090.1"/>
</dbReference>
<dbReference type="GO" id="GO:0005886">
    <property type="term" value="C:plasma membrane"/>
    <property type="evidence" value="ECO:0007669"/>
    <property type="project" value="UniProtKB-SubCell"/>
</dbReference>
<evidence type="ECO:0000313" key="10">
    <source>
        <dbReference type="EMBL" id="NRV09362.1"/>
    </source>
</evidence>
<feature type="transmembrane region" description="Helical" evidence="8">
    <location>
        <begin position="239"/>
        <end position="256"/>
    </location>
</feature>
<dbReference type="AlphaFoldDB" id="A0A9Q5GSS4"/>
<dbReference type="Proteomes" id="UP000821656">
    <property type="component" value="Unassembled WGS sequence"/>
</dbReference>
<keyword evidence="5 8" id="KW-0812">Transmembrane</keyword>
<reference evidence="10" key="1">
    <citation type="submission" date="2020-05" db="EMBL/GenBank/DDBJ databases">
        <title>Genomic insights into acetone-butanol-ethanol (ABE) fermentation by sequencing solventogenic clostridia strains.</title>
        <authorList>
            <person name="Brown S."/>
        </authorList>
    </citation>
    <scope>NUCLEOTIDE SEQUENCE</scope>
    <source>
        <strain evidence="10">DJ126</strain>
    </source>
</reference>
<evidence type="ECO:0000256" key="6">
    <source>
        <dbReference type="ARBA" id="ARBA00022989"/>
    </source>
</evidence>
<dbReference type="GO" id="GO:0015920">
    <property type="term" value="P:lipopolysaccharide transport"/>
    <property type="evidence" value="ECO:0007669"/>
    <property type="project" value="TreeGrafter"/>
</dbReference>
<feature type="transmembrane region" description="Helical" evidence="8">
    <location>
        <begin position="35"/>
        <end position="56"/>
    </location>
</feature>
<comment type="caution">
    <text evidence="10">The sequence shown here is derived from an EMBL/GenBank/DDBJ whole genome shotgun (WGS) entry which is preliminary data.</text>
</comment>
<dbReference type="EMBL" id="JABSXK010000001">
    <property type="protein sequence ID" value="NRV09362.1"/>
    <property type="molecule type" value="Genomic_DNA"/>
</dbReference>
<dbReference type="PROSITE" id="PS51012">
    <property type="entry name" value="ABC_TM2"/>
    <property type="match status" value="1"/>
</dbReference>
<dbReference type="InterPro" id="IPR047817">
    <property type="entry name" value="ABC2_TM_bact-type"/>
</dbReference>
<keyword evidence="3 8" id="KW-0813">Transport</keyword>
<protein>
    <recommendedName>
        <fullName evidence="8">Transport permease protein</fullName>
    </recommendedName>
</protein>
<name>A0A9Q5GSS4_CLOBE</name>
<feature type="transmembrane region" description="Helical" evidence="8">
    <location>
        <begin position="177"/>
        <end position="196"/>
    </location>
</feature>
<feature type="transmembrane region" description="Helical" evidence="8">
    <location>
        <begin position="150"/>
        <end position="170"/>
    </location>
</feature>
<keyword evidence="6 8" id="KW-1133">Transmembrane helix</keyword>
<gene>
    <name evidence="10" type="ORF">DFH45_002325</name>
</gene>
<accession>A0A9Q5GSS4</accession>
<proteinExistence type="inferred from homology"/>
<evidence type="ECO:0000256" key="8">
    <source>
        <dbReference type="RuleBase" id="RU361157"/>
    </source>
</evidence>
<dbReference type="PANTHER" id="PTHR30413">
    <property type="entry name" value="INNER MEMBRANE TRANSPORT PERMEASE"/>
    <property type="match status" value="1"/>
</dbReference>
<sequence>MILGLVNFFKDLVKDRQFLFRLAVNDFKAKYSGSLFGVIWAFVQPLVTILVFWFVFEMGFKSAPIDDFPFILWFIPAYIPWIFFNDILISSSNCLYEYNYLVKKVKFRVSVLPIMKIVSAFFVHIFFILFIYFIFMLYGHKINIYFFQAFYYTFALIIFSMGLSWAVSALSVFFKDLVQLISMFLQIGFWATPIFWNPDKMEPWVAKILKINPIYYIVRGYRDSFVYNIPFWQRINTSIYFWSVTIILFIVGAVIFKKLRPHLADEL</sequence>
<keyword evidence="7 8" id="KW-0472">Membrane</keyword>